<name>A0A8S3X338_PARAO</name>
<comment type="subcellular location">
    <subcellularLocation>
        <location evidence="1">Nucleus membrane</location>
    </subcellularLocation>
</comment>
<reference evidence="12" key="1">
    <citation type="submission" date="2021-04" db="EMBL/GenBank/DDBJ databases">
        <authorList>
            <person name="Tunstrom K."/>
        </authorList>
    </citation>
    <scope>NUCLEOTIDE SEQUENCE</scope>
</reference>
<evidence type="ECO:0000256" key="7">
    <source>
        <dbReference type="ARBA" id="ARBA00023242"/>
    </source>
</evidence>
<feature type="compositionally biased region" description="Low complexity" evidence="10">
    <location>
        <begin position="3510"/>
        <end position="3521"/>
    </location>
</feature>
<feature type="coiled-coil region" evidence="9">
    <location>
        <begin position="5156"/>
        <end position="5215"/>
    </location>
</feature>
<feature type="compositionally biased region" description="Basic and acidic residues" evidence="10">
    <location>
        <begin position="713"/>
        <end position="722"/>
    </location>
</feature>
<feature type="compositionally biased region" description="Basic and acidic residues" evidence="10">
    <location>
        <begin position="194"/>
        <end position="204"/>
    </location>
</feature>
<comment type="similarity">
    <text evidence="2">Belongs to the nesprin family.</text>
</comment>
<feature type="compositionally biased region" description="Basic and acidic residues" evidence="10">
    <location>
        <begin position="225"/>
        <end position="234"/>
    </location>
</feature>
<keyword evidence="3 8" id="KW-0812">Transmembrane</keyword>
<evidence type="ECO:0000256" key="6">
    <source>
        <dbReference type="ARBA" id="ARBA00023136"/>
    </source>
</evidence>
<evidence type="ECO:0000256" key="10">
    <source>
        <dbReference type="SAM" id="MobiDB-lite"/>
    </source>
</evidence>
<feature type="region of interest" description="Disordered" evidence="10">
    <location>
        <begin position="2166"/>
        <end position="2190"/>
    </location>
</feature>
<dbReference type="InterPro" id="IPR018159">
    <property type="entry name" value="Spectrin/alpha-actinin"/>
</dbReference>
<evidence type="ECO:0000256" key="8">
    <source>
        <dbReference type="PROSITE-ProRule" id="PRU00385"/>
    </source>
</evidence>
<organism evidence="12 13">
    <name type="scientific">Parnassius apollo</name>
    <name type="common">Apollo butterfly</name>
    <name type="synonym">Papilio apollo</name>
    <dbReference type="NCBI Taxonomy" id="110799"/>
    <lineage>
        <taxon>Eukaryota</taxon>
        <taxon>Metazoa</taxon>
        <taxon>Ecdysozoa</taxon>
        <taxon>Arthropoda</taxon>
        <taxon>Hexapoda</taxon>
        <taxon>Insecta</taxon>
        <taxon>Pterygota</taxon>
        <taxon>Neoptera</taxon>
        <taxon>Endopterygota</taxon>
        <taxon>Lepidoptera</taxon>
        <taxon>Glossata</taxon>
        <taxon>Ditrysia</taxon>
        <taxon>Papilionoidea</taxon>
        <taxon>Papilionidae</taxon>
        <taxon>Parnassiinae</taxon>
        <taxon>Parnassini</taxon>
        <taxon>Parnassius</taxon>
        <taxon>Parnassius</taxon>
    </lineage>
</organism>
<feature type="coiled-coil region" evidence="9">
    <location>
        <begin position="4846"/>
        <end position="4873"/>
    </location>
</feature>
<dbReference type="InterPro" id="IPR052403">
    <property type="entry name" value="LINC-complex_assoc"/>
</dbReference>
<feature type="compositionally biased region" description="Basic residues" evidence="10">
    <location>
        <begin position="2918"/>
        <end position="2927"/>
    </location>
</feature>
<feature type="region of interest" description="Disordered" evidence="10">
    <location>
        <begin position="1802"/>
        <end position="1832"/>
    </location>
</feature>
<dbReference type="SMART" id="SM00150">
    <property type="entry name" value="SPEC"/>
    <property type="match status" value="6"/>
</dbReference>
<feature type="compositionally biased region" description="Basic and acidic residues" evidence="10">
    <location>
        <begin position="1803"/>
        <end position="1812"/>
    </location>
</feature>
<feature type="region of interest" description="Disordered" evidence="10">
    <location>
        <begin position="2294"/>
        <end position="2313"/>
    </location>
</feature>
<feature type="region of interest" description="Disordered" evidence="10">
    <location>
        <begin position="713"/>
        <end position="745"/>
    </location>
</feature>
<feature type="region of interest" description="Disordered" evidence="10">
    <location>
        <begin position="3418"/>
        <end position="3453"/>
    </location>
</feature>
<dbReference type="PANTHER" id="PTHR47535">
    <property type="entry name" value="MUSCLE-SPECIFIC PROTEIN 300 KDA, ISOFORM G"/>
    <property type="match status" value="1"/>
</dbReference>
<proteinExistence type="inferred from homology"/>
<keyword evidence="4" id="KW-0677">Repeat</keyword>
<feature type="region of interest" description="Disordered" evidence="10">
    <location>
        <begin position="3327"/>
        <end position="3353"/>
    </location>
</feature>
<keyword evidence="13" id="KW-1185">Reference proteome</keyword>
<keyword evidence="9" id="KW-0175">Coiled coil</keyword>
<feature type="compositionally biased region" description="Basic residues" evidence="10">
    <location>
        <begin position="2818"/>
        <end position="2827"/>
    </location>
</feature>
<comment type="caution">
    <text evidence="12">The sequence shown here is derived from an EMBL/GenBank/DDBJ whole genome shotgun (WGS) entry which is preliminary data.</text>
</comment>
<feature type="compositionally biased region" description="Basic and acidic residues" evidence="10">
    <location>
        <begin position="2954"/>
        <end position="2965"/>
    </location>
</feature>
<feature type="compositionally biased region" description="Polar residues" evidence="10">
    <location>
        <begin position="2181"/>
        <end position="2190"/>
    </location>
</feature>
<feature type="compositionally biased region" description="Polar residues" evidence="10">
    <location>
        <begin position="2884"/>
        <end position="2900"/>
    </location>
</feature>
<feature type="compositionally biased region" description="Polar residues" evidence="10">
    <location>
        <begin position="2838"/>
        <end position="2856"/>
    </location>
</feature>
<dbReference type="Pfam" id="PF10541">
    <property type="entry name" value="KASH"/>
    <property type="match status" value="1"/>
</dbReference>
<dbReference type="GO" id="GO:0005640">
    <property type="term" value="C:nuclear outer membrane"/>
    <property type="evidence" value="ECO:0007669"/>
    <property type="project" value="TreeGrafter"/>
</dbReference>
<evidence type="ECO:0000256" key="2">
    <source>
        <dbReference type="ARBA" id="ARBA00008619"/>
    </source>
</evidence>
<dbReference type="FunFam" id="1.20.58.60:FF:000171">
    <property type="entry name" value="Uncharacterized protein, isoform B"/>
    <property type="match status" value="1"/>
</dbReference>
<evidence type="ECO:0000256" key="3">
    <source>
        <dbReference type="ARBA" id="ARBA00022692"/>
    </source>
</evidence>
<evidence type="ECO:0000256" key="5">
    <source>
        <dbReference type="ARBA" id="ARBA00022989"/>
    </source>
</evidence>
<dbReference type="GO" id="GO:0007097">
    <property type="term" value="P:nuclear migration"/>
    <property type="evidence" value="ECO:0007669"/>
    <property type="project" value="TreeGrafter"/>
</dbReference>
<keyword evidence="5" id="KW-1133">Transmembrane helix</keyword>
<protein>
    <submittedName>
        <fullName evidence="12">(apollo) hypothetical protein</fullName>
    </submittedName>
</protein>
<sequence>MKRNKKKKKKEETVVKSIDDVDNVPAPDDRSHLSDKINIWTKAKDDGKSYAEVLAEGLDERRESLQNEQYIDRLDTKDLSDIVIDKPESFEKDIEFITIASPSEIENDEVCGSWAKVVASNRPSPERTQKDIIHSHENKVMTKAPVILVDESDSEHHKPEVEIDAEGFITVDRSRRSRSRSRDDRLTNVSKTYKKNDAREKSENRFNALTCTLKPDDSEPVQCSHTEDEKELIKKGRKSRSSKSREKDVKVKLVQTATSTTDDDKQPVKKDKRKRSSKSKEKINKEVETFESAETLKQIVETEPIDIKKEVQQNIQPLQEEAVESKKKAKKKKKEKKLINEINDAPSLIEITSSEQESTEQKHYTVKSKCIETPISTPESLQTPIKDRFYSEVQYWKVDPNTLDDSSTLSEILTIEMEHDTKTEHEHLVAEEQLLGNNEVYKINPSDTEILDKGLTGLQTEVSSLTADILKQNITEELSLENKMADLQREIEELLLPENDASVTSEETPKELADTQISLDEQHDEIFENITPSFASPEPEEIYPKTQVIEFDSTLADHEISTKIMPVSDHTILSDIRVTVAADKEKPADKHVEGVNSLTTNISPTTTTNNIIDLKLDDFWVCKSIADDAEKTLVRQTVLSLNSYVPSEEMVQLESDTNSEQLFSDDYKILNNLITDTFWPEKHLYHDAECEYFSQIAQKTKFKFISNADIEVTDKRDKDKDPGGGSGHSSDVDEPRESSGSPFDSNYISMDLPGGICSWKDHSSYLSLETPTDSLTGIVSEGMPILGTDIPEDKLTNLSLEPDASFPPVQELAPGEDENRTSAKDDLSNSLEILLEEVKIVQAQLSDLPNETLDAMEAGLKEGIEVLVKCEEAAILLEQKIMEFNQEVEVQALLKELIVMKAKISKLLIQARQGLQTIKVRKDARIEIENQSKQIEEQKEQIGKLDSWLDAINTELKESAKGTDVLTEEDIIRYIEIYERYIKEYENYETILRTITVISHDESSQSMQIKINALKKALEESKHLVISEIERLRQILLNMKFTPEVVEEGLSQTDRTIDSTSMPEEIASSEEIEPIGLVPPQKSLGTSIVPDSPTSQETEDRIFVDTKVEVQMTPNIEEVKNTVVKESQTGKSLISDAPSMHDKSIICQPQIIETHDVSVTCAPPQDVEVQTGEPKSHAEEFLENIQVTQTISDGHETIVISSKPVVRDQQGDDHSLLVDADYKDDNLHKNSQLNITHSLPQAFETVMVEPDETTTEVVVDADGTKRIIVKKIRKTLVTRQQTVQMQPHDSQIMSGEEGALQERSFQQITIKENKGSSSTFGDGRIQNVQYQTYGGQVITGLPGREMSIQEITSKPEMVISMEKGMSPDQILQVAEGEVQSQVQTSSSSVTAVVEQVTKRIIKTRRRIIRRVVIIDGKEHVSEEIVEEPDTVEVLEEQIPKVSINVKESNIPFEIDDSFDSNNQPPPLSRDSNGKEKPLKDKTQGGKCTDKSVDLPEEVTTTKSQDLQSLTEQNYPEYSDTNQEYNQSRLEVLERETVPSSTSLTPENICLEPQQRAFEQIDFQNKKSALLTGEQLTQSEALSSHFASVTQTVTRKITRTRKRIIKHIEIIDGKENITEEIIEEPDDVEIIEEEPKITRQCLDQGIKMKKMKVIRQVQMIDGKERVTEQIIEESDDADNFEPHITTKSYIEVCDKDKPSELEQREIMMMKNEPEDFIDMTKRLISSETDHTIATKTSPVKSIYQSVKPTKDVKDKKDENLPEINMPAHKIENISKVKETEQNFVTVHLGNKTEVPQSLYLTSAETEKRGRDNDPTTDTTQNSSNTNEKEEELNLDYKSFTKIEKIPSLPSTLHQHEIEQGNPTQESSTNLSRDIEKTKPETISAAAYLKGNNADIMTNKPPTKIIKTRTRVIKHIQIIDGKEHVKEEIVEEPEEVELFITDPKTYVIQEEGVKTKRLRIIKNIEIIDGKEHVTEKILEDPDYEYMPHSTITADIDLQVSQSTEPHLESNINNTKEQDPQRRIVEDTLTIEQQKGISTIDVSKSFIDREIDHAEIIQKPSFYNNEQIDRKKILVAELQTDSNKEIISQSEVNPEITKVEYLHIPTSSIEETTSSEISNKEEQQTPEIRYTSPITTSPMYSSQKTVIMGEDNTPKDYKSLVLVEPKESTSSFAEEATPRHEKLSIQNKNASKNESQKATLIDITKTLLSSEIDHTAMVNTFKREREESKINPEKVFISEETALDKTLDKPTFLETSQNKTQTTSDLTEAVIPSYHIIQAKHGPGSEEEIVTNKIIPKDHKPSSDVESSQIKSKHDTTLEENTLDHVIMKEDNTSVKQPFKHFTKVPKEMELTQMNTPENVTYSDLGQFKSEVALKEAPEEVLQTPNAKGRKQIDLTSIESKPNIVNESIRDLDNIDVTHDQDVKSSLIKIVKQADSIDGQEVITEHIKRIEDMDCLPESTITTQIYVSTSKPDALTENKLMKVTNERVNAKADKSVLDITKELISKETGHMSQLSTLQKQCLHQTEELEVTKEDMKDDDKIYSDKIDTKARPSPTISANLSDINSPLSKSSKTIKPVITPDSIRIDQPNQDDLPVIEDLVIDHKLNSSTKTESEKPLEQNEPFNKEQLTGHIILDKTTPQSSVSVQPLYAESIVTESHTAAQPTMRDLSYIKQNDPQSLLYDDENLLKQILVPNETTSKSDQTPTSDTKHKVIAFMEQERNSDSSNFKVFEKSQETQTAHSKAMLPKTVDINMSIEKTDARSKIVPNIQLNLKVEDYESQDPCVAKKDVDISLPAEIKITNEPRHEGEICAKPEEKEKVRNKSKKNKKQKCSSECSDSFETDVQTNTDRTINDTESSSLGHYVELPVSPLTESPKPSENLLQQTTVAEVQSVTSSLESESTAENKGYEPEDTTTCSSTASGKRKRHKKRKVSDDTIYPKQSSTEDDTLASTSIETDEDKRKIKDTDKKEQEDVIESNAISSDVKLTINPVLGEIVTSETISTSPKEESCHTISESSDFSTVKIVEECVGSSPEMAQTEIPTMVTYPIRVVEEVLTQEYSMQTSPEIINDSAIPEIESKIKSFTVKTTDSGLQTSPTFVDDSFVQTMPKEDKEAHTQTVADNVIPDKVEVQDSQNQTSGLNSPDNILQSEAVTQVVPRDINYFEEKFSQTSSPITEFRKEAEPLVELECREIQTSPTPQIRQDEKSTEITIDTADSNIQTITQENIDKETSTSPLKVKVATEISVQTPHVSYVNVFTQSEDHISRIDAKQKLNEEISHTPYASEHDSEKDEKVLIDNSQQTTPRSVESIGLQIDNTEQTSPRFPTKKITALSQPQNTEIESISTDKIQQTSPRSCSENTTLGIKRELKTVDSMLQTSPLTYSDDSISTSTDDPYEIHLRAQISIPQVTDDFINIERQIQEPAQSIIGDKSKQKKRRSKKKAESPLQSPGSLSDPINAELSLSVTPTSEDISSRQTDSADEGISHISSQTLPNMHQLATQPKLTYSDVVQRSKSKSPSPSKSVLPSRKSEKARLIDSVEKRTQSIAEPQKNIEQTMAVSLIEPSMEKSYGLVVDKELSKLRQSVELNDTNKLEKSVIIVIETISIWLEEIQHKIQIETVTGTKVTDKSERLKDLQNYIRNLKQIIYVTEVNEEIITLIETLTRQVDAVKNLSNESSVKLKEIEKGWNKFLEDTEILSISIEKVKSRLDKIIVLELSVQQKLDELDKIETENIDNTDIVRKMFRRFRSIVEANPKRECPTKLYTCDENTKQIENSVNTERDRLMQLMSLAEEYEQTLQDFGQITDVAEALLDGKIIVSDLDHLHEEIQKHRKFFVNLSHCRAILESLEDNLDSETRAKFSSLHNSLHDRATKIIDRAAGRAQQMTLAASRWSILDNGMKEEQQWLRVAHQRIPDLTNVTSMDHEQYINLYQSISLDVSHHYAKILRLLSIAENLQHLITCSKLESVCSTALDTLLTLQENIDSRLTRLRAFKENWVTYEHLIDRVENWMKLANRELENITPENITTTPNLRRFWELKAQHEVHHNLKNESGIQFEKALEILPISDEMVQRQFFLKIEDKWRNLSARIDDLHTTAIQNISDRDVSSGEKLHILEEELRELRASLDGLKGVIKSEDELNLYIERLQVMTGRIDRIQNELGRLSLLPTAESDRLGALLSQSGILNDQIAEELERSLILKEKIMQVQAGIVRCQKNQRRARLTLEECESAERLGSDVVERASETCQRLLEDLASQWQDILTLRQALHTLPISLRVCVSPTGVERDISALQETHAEIEAACSDLCARLRAKLQLWRRYERQLELVQGAVREADYMVELLTVQGQVDYDRLLKATEKLETLSESLSRRSGELVGELRDAAVPLEATTEPGVAAQLRRELDDAAAAYEHTCTNLSQMCDKYQRAVELWRRYREAASAVRGFAEAQEAHLHALRPADAPAHAHACLEQEARVAELRSLAAQVAAETGSRALQADADALARRLQLVAGAVQALADLGEARQLARAKAQNAKDKLCDMRQDLAPVEEDGEKVEHKLITLRDNLIALGKSEADIAPAKAQLPDIDRDVSEEHSIVRILELWQAMFRDTFLHYHRLSTALIRSGDAATALKLWHEYLLDLQSFLSGSLPADYENLTEHRRLCRVHRNLLASQRSVLMSENKETNNRDLADKFDILTNLHNETLARIVERHDEVCTRIAAWDDYREIYTELLRWLKEMEREKEKLQLRYVHIKRIQKILSKIQNLYDKLPEGRKFADKLSVYLKRVLAFTEETYGASVRMEYAGIVKRVDNLQASLDTWRDFLTRILGLIGEYENLTGNLHKLYSRTQDEVMSYSDEDRLSRPQIKKAIERYSELRKKIDKTENQIEALSVIQEQLKECLSPQDIRIVNQKVWQMRQQRADLEHQLSILIHRLQERLEIYTIFDSRLSRFSEWMTTLESRLESSSSSSEVSALDPQDLIRRINSDIQAETAIKEREYEWLAQTGSSLIDISKKDEKSYSKNISKQLKDVQERWQKLQETGRSRIAKINELLETISQLEERLTEIRLKLHSIESKLSASVVIEYLSTKVVDEKFQDRDEIHKNIEDESSEVGETLNLCELVFNDPDVLKGNFDLRNLRTGVDIVDKKWKNICEMSEQRKNALKEIRKSAELANSLLPKVEKKLDSIEKRVEKVEIRKQRGESEDDSVSKAVIKDLDALEEDVKRLEDAYSRIASARGIEMRGEGADHTSRLRVAVRRWQQLRVRVNAVGTDLQRQFVAAHGKAVVALAEADVRLTRALHLAPTPLDQEATLKELDGVEQEVRECEALVKEADRLEAALGGEGGTDALASEYRTLLADVTTRLQLARQSIIADVDSAVQVDTLKWEMDAALQVDTLTSKETYRVELAAAVKETSESLEALRTALMHELKENASGDELATAAKEIAKAGAKPGQTLELAKHLSELLLTECDATEEEAMLKEVESLSMRYEELLTQAKKRELQINNLRLPHSASYALTCEHESGRLTCPLCSDRNWKQLDNDLWRLEQWLQFAEAADEARTGPPEQYDALEDAIQDHREFLLDLDSHKALVVSLNVVGAHVARHARSAAAGERASARLAAANARWDAACARAADWQKKLQHALMHNQQFHDIVVELVGQLAAAERTVRAREPLRLRRAADELRRDFRRFSELRDELARAEPRVQALRDAAALLQARDSQDVCRRWASTCVALAVELRRDFRRFSELRDELARAEPRVQALRDAAALLQARDSQDVCRRWASTCVALAVELRRDFRRFSELRDELAHAEPRVQAMRDAAALLQARDSQDVCRRWASTCVALAVELRRDFRRFSELRDELARAEPRVQALRDAAALLQARDSQDVCRRLGELRLRLQSLRKLAGVYALKLGAALAHHPSAGVAAVAAAAAAPQLLEEEEEQMSSLNLPPLDESDVALSEEHEEQSLGRVQRGLRFVCRVARASLPFQALLLLLLGAAALVPHAHSDCRPPGLGLEPVLRYPDGPPPL</sequence>
<feature type="coiled-coil region" evidence="9">
    <location>
        <begin position="5000"/>
        <end position="5055"/>
    </location>
</feature>
<feature type="compositionally biased region" description="Polar residues" evidence="10">
    <location>
        <begin position="1859"/>
        <end position="1870"/>
    </location>
</feature>
<feature type="region of interest" description="Disordered" evidence="10">
    <location>
        <begin position="2884"/>
        <end position="2965"/>
    </location>
</feature>
<evidence type="ECO:0000256" key="1">
    <source>
        <dbReference type="ARBA" id="ARBA00004126"/>
    </source>
</evidence>
<feature type="topological domain" description="Cytoplasmic" evidence="8">
    <location>
        <begin position="1"/>
        <end position="5956"/>
    </location>
</feature>
<evidence type="ECO:0000256" key="9">
    <source>
        <dbReference type="SAM" id="Coils"/>
    </source>
</evidence>
<evidence type="ECO:0000313" key="12">
    <source>
        <dbReference type="EMBL" id="CAG4999311.1"/>
    </source>
</evidence>
<feature type="coiled-coil region" evidence="9">
    <location>
        <begin position="4709"/>
        <end position="4736"/>
    </location>
</feature>
<evidence type="ECO:0000259" key="11">
    <source>
        <dbReference type="PROSITE" id="PS51049"/>
    </source>
</evidence>
<dbReference type="InterPro" id="IPR012315">
    <property type="entry name" value="KASH"/>
</dbReference>
<keyword evidence="7" id="KW-0539">Nucleus</keyword>
<dbReference type="GO" id="GO:0034993">
    <property type="term" value="C:meiotic nuclear membrane microtubule tethering complex"/>
    <property type="evidence" value="ECO:0007669"/>
    <property type="project" value="TreeGrafter"/>
</dbReference>
<dbReference type="SMART" id="SM01249">
    <property type="entry name" value="KASH"/>
    <property type="match status" value="1"/>
</dbReference>
<feature type="region of interest" description="Disordered" evidence="10">
    <location>
        <begin position="1454"/>
        <end position="1519"/>
    </location>
</feature>
<dbReference type="OrthoDB" id="6618337at2759"/>
<feature type="compositionally biased region" description="Low complexity" evidence="10">
    <location>
        <begin position="1814"/>
        <end position="1824"/>
    </location>
</feature>
<feature type="topological domain" description="Perinuclear space" evidence="8">
    <location>
        <begin position="5978"/>
        <end position="6002"/>
    </location>
</feature>
<dbReference type="Proteomes" id="UP000691718">
    <property type="component" value="Unassembled WGS sequence"/>
</dbReference>
<feature type="region of interest" description="Disordered" evidence="10">
    <location>
        <begin position="3502"/>
        <end position="3530"/>
    </location>
</feature>
<dbReference type="GO" id="GO:0051015">
    <property type="term" value="F:actin filament binding"/>
    <property type="evidence" value="ECO:0007669"/>
    <property type="project" value="TreeGrafter"/>
</dbReference>
<feature type="region of interest" description="Disordered" evidence="10">
    <location>
        <begin position="798"/>
        <end position="825"/>
    </location>
</feature>
<feature type="region of interest" description="Disordered" evidence="10">
    <location>
        <begin position="1077"/>
        <end position="1098"/>
    </location>
</feature>
<gene>
    <name evidence="12" type="ORF">PAPOLLO_LOCUS13517</name>
</gene>
<feature type="compositionally biased region" description="Polar residues" evidence="10">
    <location>
        <begin position="1498"/>
        <end position="1519"/>
    </location>
</feature>
<feature type="region of interest" description="Disordered" evidence="10">
    <location>
        <begin position="2810"/>
        <end position="2858"/>
    </location>
</feature>
<feature type="region of interest" description="Disordered" evidence="10">
    <location>
        <begin position="1852"/>
        <end position="1873"/>
    </location>
</feature>
<evidence type="ECO:0000313" key="13">
    <source>
        <dbReference type="Proteomes" id="UP000691718"/>
    </source>
</evidence>
<dbReference type="EMBL" id="CAJQZP010000937">
    <property type="protein sequence ID" value="CAG4999311.1"/>
    <property type="molecule type" value="Genomic_DNA"/>
</dbReference>
<dbReference type="GO" id="GO:0005737">
    <property type="term" value="C:cytoplasm"/>
    <property type="evidence" value="ECO:0007669"/>
    <property type="project" value="TreeGrafter"/>
</dbReference>
<dbReference type="PROSITE" id="PS51049">
    <property type="entry name" value="KASH"/>
    <property type="match status" value="1"/>
</dbReference>
<dbReference type="PANTHER" id="PTHR47535:SF10">
    <property type="entry name" value="MUSCLE-SPECIFIC PROTEIN 300 KDA"/>
    <property type="match status" value="1"/>
</dbReference>
<feature type="compositionally biased region" description="Basic and acidic residues" evidence="10">
    <location>
        <begin position="1471"/>
        <end position="1493"/>
    </location>
</feature>
<feature type="region of interest" description="Disordered" evidence="10">
    <location>
        <begin position="171"/>
        <end position="285"/>
    </location>
</feature>
<accession>A0A8S3X338</accession>
<evidence type="ECO:0000256" key="4">
    <source>
        <dbReference type="ARBA" id="ARBA00022737"/>
    </source>
</evidence>
<keyword evidence="6 8" id="KW-0472">Membrane</keyword>
<feature type="domain" description="KASH" evidence="11">
    <location>
        <begin position="5948"/>
        <end position="6002"/>
    </location>
</feature>